<gene>
    <name evidence="3" type="ORF">CFN78_05785</name>
</gene>
<dbReference type="EMBL" id="NKYE01000003">
    <property type="protein sequence ID" value="OZM73816.1"/>
    <property type="molecule type" value="Genomic_DNA"/>
</dbReference>
<dbReference type="InParanoid" id="A0A263D8L0"/>
<proteinExistence type="predicted"/>
<dbReference type="InterPro" id="IPR021454">
    <property type="entry name" value="DUF3105"/>
</dbReference>
<protein>
    <recommendedName>
        <fullName evidence="5">DUF3105 domain-containing protein</fullName>
    </recommendedName>
</protein>
<sequence length="303" mass="31242">MASGTKKKGTPKSNAVKAARGSVVSKKQTPWGTIIAVVAILALAGGVFSYYYIESADKREQASREEAAAGFAPSPENPDPSTKIPGVITEQYAGGAHVQPTERVAYDKTPSFGGPHDGYWASCTGTVYPTAVRTENMVHSLEHGAVWIAYNPDQVSGDALEQLKVRVEGKPYTMMSPYPGLDKPISLQSWGHQLKLDAADDERIDQFIVALRQNQTTYPEVGASCDALGPGAFDPSAPPAFDPSAPGPDAKPMDYQGSQGAAPPEAGVGGAPGGMPPGLPGGQQPAPGGVPAPGGQPVPPAGG</sequence>
<dbReference type="Proteomes" id="UP000242444">
    <property type="component" value="Unassembled WGS sequence"/>
</dbReference>
<feature type="region of interest" description="Disordered" evidence="1">
    <location>
        <begin position="1"/>
        <end position="22"/>
    </location>
</feature>
<feature type="compositionally biased region" description="Pro residues" evidence="1">
    <location>
        <begin position="288"/>
        <end position="303"/>
    </location>
</feature>
<keyword evidence="4" id="KW-1185">Reference proteome</keyword>
<keyword evidence="2" id="KW-0472">Membrane</keyword>
<reference evidence="3 4" key="1">
    <citation type="submission" date="2017-07" db="EMBL/GenBank/DDBJ databases">
        <title>Amycolatopsis antarcticus sp. nov., isolated from the surface of an Antarcticus brown macroalga.</title>
        <authorList>
            <person name="Wang J."/>
            <person name="Leiva S."/>
            <person name="Huang J."/>
            <person name="Huang Y."/>
        </authorList>
    </citation>
    <scope>NUCLEOTIDE SEQUENCE [LARGE SCALE GENOMIC DNA]</scope>
    <source>
        <strain evidence="3 4">AU-G6</strain>
    </source>
</reference>
<organism evidence="3 4">
    <name type="scientific">Amycolatopsis antarctica</name>
    <dbReference type="NCBI Taxonomy" id="1854586"/>
    <lineage>
        <taxon>Bacteria</taxon>
        <taxon>Bacillati</taxon>
        <taxon>Actinomycetota</taxon>
        <taxon>Actinomycetes</taxon>
        <taxon>Pseudonocardiales</taxon>
        <taxon>Pseudonocardiaceae</taxon>
        <taxon>Amycolatopsis</taxon>
    </lineage>
</organism>
<accession>A0A263D8L0</accession>
<feature type="compositionally biased region" description="Basic residues" evidence="1">
    <location>
        <begin position="1"/>
        <end position="10"/>
    </location>
</feature>
<dbReference type="RefSeq" id="WP_094861573.1">
    <property type="nucleotide sequence ID" value="NZ_NKYE01000003.1"/>
</dbReference>
<dbReference type="Pfam" id="PF11303">
    <property type="entry name" value="DUF3105"/>
    <property type="match status" value="1"/>
</dbReference>
<dbReference type="OrthoDB" id="164831at2"/>
<evidence type="ECO:0000313" key="4">
    <source>
        <dbReference type="Proteomes" id="UP000242444"/>
    </source>
</evidence>
<feature type="transmembrane region" description="Helical" evidence="2">
    <location>
        <begin position="31"/>
        <end position="53"/>
    </location>
</feature>
<evidence type="ECO:0000256" key="2">
    <source>
        <dbReference type="SAM" id="Phobius"/>
    </source>
</evidence>
<evidence type="ECO:0000256" key="1">
    <source>
        <dbReference type="SAM" id="MobiDB-lite"/>
    </source>
</evidence>
<name>A0A263D8L0_9PSEU</name>
<keyword evidence="2" id="KW-0812">Transmembrane</keyword>
<evidence type="ECO:0008006" key="5">
    <source>
        <dbReference type="Google" id="ProtNLM"/>
    </source>
</evidence>
<feature type="region of interest" description="Disordered" evidence="1">
    <location>
        <begin position="227"/>
        <end position="303"/>
    </location>
</feature>
<evidence type="ECO:0000313" key="3">
    <source>
        <dbReference type="EMBL" id="OZM73816.1"/>
    </source>
</evidence>
<dbReference type="AlphaFoldDB" id="A0A263D8L0"/>
<keyword evidence="2" id="KW-1133">Transmembrane helix</keyword>
<comment type="caution">
    <text evidence="3">The sequence shown here is derived from an EMBL/GenBank/DDBJ whole genome shotgun (WGS) entry which is preliminary data.</text>
</comment>